<gene>
    <name evidence="2" type="ORF">NA56DRAFT_692228</name>
</gene>
<reference evidence="2 3" key="1">
    <citation type="submission" date="2016-05" db="EMBL/GenBank/DDBJ databases">
        <title>A degradative enzymes factory behind the ericoid mycorrhizal symbiosis.</title>
        <authorList>
            <consortium name="DOE Joint Genome Institute"/>
            <person name="Martino E."/>
            <person name="Morin E."/>
            <person name="Grelet G."/>
            <person name="Kuo A."/>
            <person name="Kohler A."/>
            <person name="Daghino S."/>
            <person name="Barry K."/>
            <person name="Choi C."/>
            <person name="Cichocki N."/>
            <person name="Clum A."/>
            <person name="Copeland A."/>
            <person name="Hainaut M."/>
            <person name="Haridas S."/>
            <person name="Labutti K."/>
            <person name="Lindquist E."/>
            <person name="Lipzen A."/>
            <person name="Khouja H.-R."/>
            <person name="Murat C."/>
            <person name="Ohm R."/>
            <person name="Olson A."/>
            <person name="Spatafora J."/>
            <person name="Veneault-Fourrey C."/>
            <person name="Henrissat B."/>
            <person name="Grigoriev I."/>
            <person name="Martin F."/>
            <person name="Perotto S."/>
        </authorList>
    </citation>
    <scope>NUCLEOTIDE SEQUENCE [LARGE SCALE GENOMIC DNA]</scope>
    <source>
        <strain evidence="2 3">UAMH 7357</strain>
    </source>
</reference>
<dbReference type="EMBL" id="KZ613502">
    <property type="protein sequence ID" value="PMD17014.1"/>
    <property type="molecule type" value="Genomic_DNA"/>
</dbReference>
<dbReference type="Proteomes" id="UP000235672">
    <property type="component" value="Unassembled WGS sequence"/>
</dbReference>
<name>A0A2J6PSP2_9HELO</name>
<organism evidence="2 3">
    <name type="scientific">Hyaloscypha hepaticicola</name>
    <dbReference type="NCBI Taxonomy" id="2082293"/>
    <lineage>
        <taxon>Eukaryota</taxon>
        <taxon>Fungi</taxon>
        <taxon>Dikarya</taxon>
        <taxon>Ascomycota</taxon>
        <taxon>Pezizomycotina</taxon>
        <taxon>Leotiomycetes</taxon>
        <taxon>Helotiales</taxon>
        <taxon>Hyaloscyphaceae</taxon>
        <taxon>Hyaloscypha</taxon>
    </lineage>
</organism>
<evidence type="ECO:0000256" key="1">
    <source>
        <dbReference type="SAM" id="MobiDB-lite"/>
    </source>
</evidence>
<accession>A0A2J6PSP2</accession>
<dbReference type="AlphaFoldDB" id="A0A2J6PSP2"/>
<protein>
    <submittedName>
        <fullName evidence="2">Uncharacterized protein</fullName>
    </submittedName>
</protein>
<evidence type="ECO:0000313" key="3">
    <source>
        <dbReference type="Proteomes" id="UP000235672"/>
    </source>
</evidence>
<proteinExistence type="predicted"/>
<sequence length="419" mass="48496">MVTEAYAPKLWRAVGEERSASTDAIKSSVEDYTFGMKVPIMDFFDHTYIAKFAPLKEILDSKVDEIMEEAYRQDSAEESFVPIASGGYKFRWIHIPANNMIMKNVCESKEEVRAKKSRKDKQNLKREVLKAGDILSPRYWKDQQHGYLQHCADHPLYGRYMAPFFAKIPTAFRRLSKNRSGDPNGICSSMPPNSAPVEDAYLTQTSITTKSGLGLDMEFTSELKQPTATDHNMALFNQPPLYATSIHDKYVTVLRVTGGNRHLLIQMPYLDWTTSGHSLDHREVVIEELFNKFRYRFDERPALEEIAAEDNLEKKTLLAFLYPSNDCSLHIPRTLDQYYYSASTNANKRTTNQVVYKFAKKQYKRKLEEAIMAKKEEIQEKKWKADMIERRKFEVPESSSQRDRSWAGVEMEKKRAEVS</sequence>
<feature type="region of interest" description="Disordered" evidence="1">
    <location>
        <begin position="393"/>
        <end position="419"/>
    </location>
</feature>
<evidence type="ECO:0000313" key="2">
    <source>
        <dbReference type="EMBL" id="PMD17014.1"/>
    </source>
</evidence>
<keyword evidence="3" id="KW-1185">Reference proteome</keyword>